<reference evidence="9 10" key="1">
    <citation type="journal article" date="2022" name="Nat. Plants">
        <title>Genomes of leafy and leafless Platanthera orchids illuminate the evolution of mycoheterotrophy.</title>
        <authorList>
            <person name="Li M.H."/>
            <person name="Liu K.W."/>
            <person name="Li Z."/>
            <person name="Lu H.C."/>
            <person name="Ye Q.L."/>
            <person name="Zhang D."/>
            <person name="Wang J.Y."/>
            <person name="Li Y.F."/>
            <person name="Zhong Z.M."/>
            <person name="Liu X."/>
            <person name="Yu X."/>
            <person name="Liu D.K."/>
            <person name="Tu X.D."/>
            <person name="Liu B."/>
            <person name="Hao Y."/>
            <person name="Liao X.Y."/>
            <person name="Jiang Y.T."/>
            <person name="Sun W.H."/>
            <person name="Chen J."/>
            <person name="Chen Y.Q."/>
            <person name="Ai Y."/>
            <person name="Zhai J.W."/>
            <person name="Wu S.S."/>
            <person name="Zhou Z."/>
            <person name="Hsiao Y.Y."/>
            <person name="Wu W.L."/>
            <person name="Chen Y.Y."/>
            <person name="Lin Y.F."/>
            <person name="Hsu J.L."/>
            <person name="Li C.Y."/>
            <person name="Wang Z.W."/>
            <person name="Zhao X."/>
            <person name="Zhong W.Y."/>
            <person name="Ma X.K."/>
            <person name="Ma L."/>
            <person name="Huang J."/>
            <person name="Chen G.Z."/>
            <person name="Huang M.Z."/>
            <person name="Huang L."/>
            <person name="Peng D.H."/>
            <person name="Luo Y.B."/>
            <person name="Zou S.Q."/>
            <person name="Chen S.P."/>
            <person name="Lan S."/>
            <person name="Tsai W.C."/>
            <person name="Van de Peer Y."/>
            <person name="Liu Z.J."/>
        </authorList>
    </citation>
    <scope>NUCLEOTIDE SEQUENCE [LARGE SCALE GENOMIC DNA]</scope>
    <source>
        <strain evidence="9">Lor288</strain>
    </source>
</reference>
<keyword evidence="6" id="KW-0503">Monooxygenase</keyword>
<feature type="region of interest" description="Disordered" evidence="7">
    <location>
        <begin position="33"/>
        <end position="53"/>
    </location>
</feature>
<keyword evidence="3 6" id="KW-0479">Metal-binding</keyword>
<dbReference type="Pfam" id="PF00067">
    <property type="entry name" value="p450"/>
    <property type="match status" value="1"/>
</dbReference>
<gene>
    <name evidence="9" type="primary">CYP71D55</name>
    <name evidence="9" type="ORF">KSP40_PGU010700</name>
</gene>
<dbReference type="InterPro" id="IPR002401">
    <property type="entry name" value="Cyt_P450_E_grp-I"/>
</dbReference>
<organism evidence="9 10">
    <name type="scientific">Platanthera guangdongensis</name>
    <dbReference type="NCBI Taxonomy" id="2320717"/>
    <lineage>
        <taxon>Eukaryota</taxon>
        <taxon>Viridiplantae</taxon>
        <taxon>Streptophyta</taxon>
        <taxon>Embryophyta</taxon>
        <taxon>Tracheophyta</taxon>
        <taxon>Spermatophyta</taxon>
        <taxon>Magnoliopsida</taxon>
        <taxon>Liliopsida</taxon>
        <taxon>Asparagales</taxon>
        <taxon>Orchidaceae</taxon>
        <taxon>Orchidoideae</taxon>
        <taxon>Orchideae</taxon>
        <taxon>Orchidinae</taxon>
        <taxon>Platanthera</taxon>
    </lineage>
</organism>
<keyword evidence="2 6" id="KW-0349">Heme</keyword>
<dbReference type="SUPFAM" id="SSF48264">
    <property type="entry name" value="Cytochrome P450"/>
    <property type="match status" value="1"/>
</dbReference>
<evidence type="ECO:0000256" key="2">
    <source>
        <dbReference type="ARBA" id="ARBA00022617"/>
    </source>
</evidence>
<dbReference type="PRINTS" id="PR00463">
    <property type="entry name" value="EP450I"/>
</dbReference>
<dbReference type="Gene3D" id="1.10.630.10">
    <property type="entry name" value="Cytochrome P450"/>
    <property type="match status" value="1"/>
</dbReference>
<comment type="similarity">
    <text evidence="1 6">Belongs to the cytochrome P450 family.</text>
</comment>
<evidence type="ECO:0000256" key="6">
    <source>
        <dbReference type="RuleBase" id="RU000461"/>
    </source>
</evidence>
<dbReference type="PANTHER" id="PTHR47955:SF8">
    <property type="entry name" value="CYTOCHROME P450 71D11-LIKE"/>
    <property type="match status" value="1"/>
</dbReference>
<keyword evidence="10" id="KW-1185">Reference proteome</keyword>
<feature type="transmembrane region" description="Helical" evidence="8">
    <location>
        <begin position="83"/>
        <end position="102"/>
    </location>
</feature>
<protein>
    <submittedName>
        <fullName evidence="9">Premnaspirodiene oxygenase</fullName>
    </submittedName>
</protein>
<evidence type="ECO:0000256" key="7">
    <source>
        <dbReference type="SAM" id="MobiDB-lite"/>
    </source>
</evidence>
<name>A0ABR2LVP8_9ASPA</name>
<dbReference type="CDD" id="cd11072">
    <property type="entry name" value="CYP71-like"/>
    <property type="match status" value="1"/>
</dbReference>
<dbReference type="Proteomes" id="UP001412067">
    <property type="component" value="Unassembled WGS sequence"/>
</dbReference>
<keyword evidence="4 6" id="KW-0560">Oxidoreductase</keyword>
<evidence type="ECO:0000256" key="4">
    <source>
        <dbReference type="ARBA" id="ARBA00023002"/>
    </source>
</evidence>
<keyword evidence="5 6" id="KW-0408">Iron</keyword>
<sequence length="585" mass="66115">MQGRGFLWPIDAETWLAERRDREEASTVGGLVVTKTGRGRPESRRGGAERRDRQNLDADHVLWSPRTAAHQCHPTPFPSMESFVVSMFSLLLFIVPLILLLIKMLLWIQKNSGTPDNLPPGPWKLPIIGSMLHLIGEPPHRILSRLAKTYGPLLHLKLGEVDLITISSPELAREVMKTHDVNFASRPQMVVGQIIFYHNSDIVFSPYGKYWWQLRKICAMNLLSPKRVKSFSFIREEETSNLVEQIRAAAQLGEPVNLSKLFFTVANSTVARAAFGKDCAHRESFFVAMKVIVKLGSGFSIADAFPSMGFLGEISGLIPRALRAHRHMDSILNEIIEEHRARRAEGDDDDEAEEDIVDVLLKIKDSRELDVPLTTDNIKAVILDLFLAGTETSSGFLAWIMSELIRHPKAMQKAQLEVRRAFNGRTKLEENETNELQYLNCVIKETLRLHPPAPLLVPRTCSKSVKLSGYIIPARSRILINAGAIMKDPKYWENPESFCPERFQGSTLDLKGTNFEYLPFGSGRRICPGMAFALADIEEWLAQLLLNFDWRMPHGKMPQDLDMEEVFGATVTRKKNLYLLATPLK</sequence>
<keyword evidence="8" id="KW-1133">Transmembrane helix</keyword>
<dbReference type="InterPro" id="IPR036396">
    <property type="entry name" value="Cyt_P450_sf"/>
</dbReference>
<evidence type="ECO:0000313" key="9">
    <source>
        <dbReference type="EMBL" id="KAK8952936.1"/>
    </source>
</evidence>
<accession>A0ABR2LVP8</accession>
<evidence type="ECO:0000256" key="1">
    <source>
        <dbReference type="ARBA" id="ARBA00010617"/>
    </source>
</evidence>
<evidence type="ECO:0000256" key="3">
    <source>
        <dbReference type="ARBA" id="ARBA00022723"/>
    </source>
</evidence>
<dbReference type="InterPro" id="IPR017972">
    <property type="entry name" value="Cyt_P450_CS"/>
</dbReference>
<dbReference type="PROSITE" id="PS00086">
    <property type="entry name" value="CYTOCHROME_P450"/>
    <property type="match status" value="1"/>
</dbReference>
<keyword evidence="8" id="KW-0812">Transmembrane</keyword>
<dbReference type="EMBL" id="JBBWWR010000014">
    <property type="protein sequence ID" value="KAK8952936.1"/>
    <property type="molecule type" value="Genomic_DNA"/>
</dbReference>
<comment type="caution">
    <text evidence="9">The sequence shown here is derived from an EMBL/GenBank/DDBJ whole genome shotgun (WGS) entry which is preliminary data.</text>
</comment>
<dbReference type="PANTHER" id="PTHR47955">
    <property type="entry name" value="CYTOCHROME P450 FAMILY 71 PROTEIN"/>
    <property type="match status" value="1"/>
</dbReference>
<proteinExistence type="inferred from homology"/>
<keyword evidence="8" id="KW-0472">Membrane</keyword>
<dbReference type="PRINTS" id="PR00385">
    <property type="entry name" value="P450"/>
</dbReference>
<evidence type="ECO:0000256" key="8">
    <source>
        <dbReference type="SAM" id="Phobius"/>
    </source>
</evidence>
<evidence type="ECO:0000313" key="10">
    <source>
        <dbReference type="Proteomes" id="UP001412067"/>
    </source>
</evidence>
<dbReference type="InterPro" id="IPR001128">
    <property type="entry name" value="Cyt_P450"/>
</dbReference>
<evidence type="ECO:0000256" key="5">
    <source>
        <dbReference type="ARBA" id="ARBA00023004"/>
    </source>
</evidence>
<feature type="compositionally biased region" description="Basic and acidic residues" evidence="7">
    <location>
        <begin position="39"/>
        <end position="53"/>
    </location>
</feature>